<keyword evidence="17" id="KW-1185">Reference proteome</keyword>
<dbReference type="PRINTS" id="PR00463">
    <property type="entry name" value="EP450I"/>
</dbReference>
<keyword evidence="11 14" id="KW-0503">Monooxygenase</keyword>
<evidence type="ECO:0000256" key="8">
    <source>
        <dbReference type="ARBA" id="ARBA00022848"/>
    </source>
</evidence>
<dbReference type="GO" id="GO:0005789">
    <property type="term" value="C:endoplasmic reticulum membrane"/>
    <property type="evidence" value="ECO:0007669"/>
    <property type="project" value="UniProtKB-SubCell"/>
</dbReference>
<evidence type="ECO:0000256" key="14">
    <source>
        <dbReference type="RuleBase" id="RU000461"/>
    </source>
</evidence>
<reference evidence="16 17" key="1">
    <citation type="journal article" date="2024" name="BMC Genomics">
        <title>De novo assembly and annotation of Popillia japonica's genome with initial clues to its potential as an invasive pest.</title>
        <authorList>
            <person name="Cucini C."/>
            <person name="Boschi S."/>
            <person name="Funari R."/>
            <person name="Cardaioli E."/>
            <person name="Iannotti N."/>
            <person name="Marturano G."/>
            <person name="Paoli F."/>
            <person name="Bruttini M."/>
            <person name="Carapelli A."/>
            <person name="Frati F."/>
            <person name="Nardi F."/>
        </authorList>
    </citation>
    <scope>NUCLEOTIDE SEQUENCE [LARGE SCALE GENOMIC DNA]</scope>
    <source>
        <strain evidence="16">DMR45628</strain>
    </source>
</reference>
<feature type="binding site" description="axial binding residue" evidence="13">
    <location>
        <position position="445"/>
    </location>
    <ligand>
        <name>heme</name>
        <dbReference type="ChEBI" id="CHEBI:30413"/>
    </ligand>
    <ligandPart>
        <name>Fe</name>
        <dbReference type="ChEBI" id="CHEBI:18248"/>
    </ligandPart>
</feature>
<dbReference type="FunFam" id="1.10.630.10:FF:000042">
    <property type="entry name" value="Cytochrome P450"/>
    <property type="match status" value="1"/>
</dbReference>
<dbReference type="Gene3D" id="1.10.630.10">
    <property type="entry name" value="Cytochrome P450"/>
    <property type="match status" value="1"/>
</dbReference>
<dbReference type="PROSITE" id="PS00086">
    <property type="entry name" value="CYTOCHROME_P450"/>
    <property type="match status" value="1"/>
</dbReference>
<dbReference type="InterPro" id="IPR017972">
    <property type="entry name" value="Cyt_P450_CS"/>
</dbReference>
<dbReference type="Proteomes" id="UP001458880">
    <property type="component" value="Unassembled WGS sequence"/>
</dbReference>
<feature type="transmembrane region" description="Helical" evidence="15">
    <location>
        <begin position="6"/>
        <end position="22"/>
    </location>
</feature>
<evidence type="ECO:0000256" key="2">
    <source>
        <dbReference type="ARBA" id="ARBA00004174"/>
    </source>
</evidence>
<proteinExistence type="inferred from homology"/>
<keyword evidence="8" id="KW-0492">Microsome</keyword>
<keyword evidence="15" id="KW-0812">Transmembrane</keyword>
<evidence type="ECO:0000256" key="7">
    <source>
        <dbReference type="ARBA" id="ARBA00022824"/>
    </source>
</evidence>
<evidence type="ECO:0000256" key="6">
    <source>
        <dbReference type="ARBA" id="ARBA00022723"/>
    </source>
</evidence>
<name>A0AAW1I8G2_POPJA</name>
<evidence type="ECO:0000256" key="1">
    <source>
        <dbReference type="ARBA" id="ARBA00001971"/>
    </source>
</evidence>
<keyword evidence="6 13" id="KW-0479">Metal-binding</keyword>
<comment type="caution">
    <text evidence="16">The sequence shown here is derived from an EMBL/GenBank/DDBJ whole genome shotgun (WGS) entry which is preliminary data.</text>
</comment>
<evidence type="ECO:0000256" key="15">
    <source>
        <dbReference type="SAM" id="Phobius"/>
    </source>
</evidence>
<dbReference type="InterPro" id="IPR036396">
    <property type="entry name" value="Cyt_P450_sf"/>
</dbReference>
<evidence type="ECO:0000256" key="10">
    <source>
        <dbReference type="ARBA" id="ARBA00023004"/>
    </source>
</evidence>
<dbReference type="GO" id="GO:0004497">
    <property type="term" value="F:monooxygenase activity"/>
    <property type="evidence" value="ECO:0007669"/>
    <property type="project" value="UniProtKB-KW"/>
</dbReference>
<dbReference type="GO" id="GO:0005506">
    <property type="term" value="F:iron ion binding"/>
    <property type="evidence" value="ECO:0007669"/>
    <property type="project" value="InterPro"/>
</dbReference>
<protein>
    <submittedName>
        <fullName evidence="16">Cytochrome P450</fullName>
    </submittedName>
</protein>
<dbReference type="PANTHER" id="PTHR24292:SF54">
    <property type="entry name" value="CYP9F3-RELATED"/>
    <property type="match status" value="1"/>
</dbReference>
<dbReference type="PRINTS" id="PR00385">
    <property type="entry name" value="P450"/>
</dbReference>
<evidence type="ECO:0000313" key="17">
    <source>
        <dbReference type="Proteomes" id="UP001458880"/>
    </source>
</evidence>
<evidence type="ECO:0000256" key="4">
    <source>
        <dbReference type="ARBA" id="ARBA00010617"/>
    </source>
</evidence>
<evidence type="ECO:0000256" key="12">
    <source>
        <dbReference type="ARBA" id="ARBA00023136"/>
    </source>
</evidence>
<dbReference type="EMBL" id="JASPKY010000785">
    <property type="protein sequence ID" value="KAK9685324.1"/>
    <property type="molecule type" value="Genomic_DNA"/>
</dbReference>
<keyword evidence="7" id="KW-0256">Endoplasmic reticulum</keyword>
<comment type="similarity">
    <text evidence="4 14">Belongs to the cytochrome P450 family.</text>
</comment>
<organism evidence="16 17">
    <name type="scientific">Popillia japonica</name>
    <name type="common">Japanese beetle</name>
    <dbReference type="NCBI Taxonomy" id="7064"/>
    <lineage>
        <taxon>Eukaryota</taxon>
        <taxon>Metazoa</taxon>
        <taxon>Ecdysozoa</taxon>
        <taxon>Arthropoda</taxon>
        <taxon>Hexapoda</taxon>
        <taxon>Insecta</taxon>
        <taxon>Pterygota</taxon>
        <taxon>Neoptera</taxon>
        <taxon>Endopterygota</taxon>
        <taxon>Coleoptera</taxon>
        <taxon>Polyphaga</taxon>
        <taxon>Scarabaeiformia</taxon>
        <taxon>Scarabaeidae</taxon>
        <taxon>Rutelinae</taxon>
        <taxon>Popillia</taxon>
    </lineage>
</organism>
<dbReference type="GO" id="GO:0016705">
    <property type="term" value="F:oxidoreductase activity, acting on paired donors, with incorporation or reduction of molecular oxygen"/>
    <property type="evidence" value="ECO:0007669"/>
    <property type="project" value="InterPro"/>
</dbReference>
<dbReference type="InterPro" id="IPR002401">
    <property type="entry name" value="Cyt_P450_E_grp-I"/>
</dbReference>
<sequence>MIAIQYIIAALVLALTTIYLYFKWKYTYWSRRNVTYIPPKFLLGNLEKPWAMTKGFSDLLTDIYHTFKSQGKRYGGFYLLHKPMFMPVDPALIKQMLTSDFSHFVNHGTLIDEKREPLSANLLSLEDEKWKNLRTKLTPTFTSGKMKMMFSQIKGCADQMIEQISKLNSNQEALDMKEITSCYSTDIIGTCAFGIDCNSFKNPDAEFRKYGRMVTELDFRSALRVFGIFVMPEIMKLFRVRMFRREVEEFFTNTFKEVLNTRTSTGMKRNDFIQILLELGSAHGGATKGLTTEEMLAQAVIFFGAGSETSSVNLSFCLHELAWHQDVQQRLREEVLEVLSRHNGEITYEAVMEMKYMDQVLDESLRKYPPLPFLNRKCGKEYKVPDADLVVEKGTSVIISMRALHMDPEYFPDPDKFDPERFSSENKSKVVPFTYFPFGDGPRICIGQRFAILQNKIGLSLIMKNFKILPHEAVPKKLTIDPLAVTTMSREKVLLRTEAI</sequence>
<keyword evidence="12 15" id="KW-0472">Membrane</keyword>
<comment type="cofactor">
    <cofactor evidence="1 13">
        <name>heme</name>
        <dbReference type="ChEBI" id="CHEBI:30413"/>
    </cofactor>
</comment>
<dbReference type="SUPFAM" id="SSF48264">
    <property type="entry name" value="Cytochrome P450"/>
    <property type="match status" value="1"/>
</dbReference>
<gene>
    <name evidence="16" type="ORF">QE152_g38123</name>
</gene>
<dbReference type="AlphaFoldDB" id="A0AAW1I8G2"/>
<evidence type="ECO:0000256" key="13">
    <source>
        <dbReference type="PIRSR" id="PIRSR602401-1"/>
    </source>
</evidence>
<keyword evidence="15" id="KW-1133">Transmembrane helix</keyword>
<evidence type="ECO:0000256" key="5">
    <source>
        <dbReference type="ARBA" id="ARBA00022617"/>
    </source>
</evidence>
<keyword evidence="10 13" id="KW-0408">Iron</keyword>
<evidence type="ECO:0000256" key="11">
    <source>
        <dbReference type="ARBA" id="ARBA00023033"/>
    </source>
</evidence>
<keyword evidence="5 13" id="KW-0349">Heme</keyword>
<dbReference type="GO" id="GO:0020037">
    <property type="term" value="F:heme binding"/>
    <property type="evidence" value="ECO:0007669"/>
    <property type="project" value="InterPro"/>
</dbReference>
<dbReference type="Pfam" id="PF00067">
    <property type="entry name" value="p450"/>
    <property type="match status" value="1"/>
</dbReference>
<evidence type="ECO:0000256" key="3">
    <source>
        <dbReference type="ARBA" id="ARBA00004406"/>
    </source>
</evidence>
<dbReference type="CDD" id="cd11056">
    <property type="entry name" value="CYP6-like"/>
    <property type="match status" value="1"/>
</dbReference>
<dbReference type="InterPro" id="IPR050476">
    <property type="entry name" value="Insect_CytP450_Detox"/>
</dbReference>
<evidence type="ECO:0000256" key="9">
    <source>
        <dbReference type="ARBA" id="ARBA00023002"/>
    </source>
</evidence>
<comment type="subcellular location">
    <subcellularLocation>
        <location evidence="3">Endoplasmic reticulum membrane</location>
        <topology evidence="3">Peripheral membrane protein</topology>
    </subcellularLocation>
    <subcellularLocation>
        <location evidence="2">Microsome membrane</location>
        <topology evidence="2">Peripheral membrane protein</topology>
    </subcellularLocation>
</comment>
<dbReference type="PANTHER" id="PTHR24292">
    <property type="entry name" value="CYTOCHROME P450"/>
    <property type="match status" value="1"/>
</dbReference>
<keyword evidence="9 14" id="KW-0560">Oxidoreductase</keyword>
<dbReference type="InterPro" id="IPR001128">
    <property type="entry name" value="Cyt_P450"/>
</dbReference>
<evidence type="ECO:0000313" key="16">
    <source>
        <dbReference type="EMBL" id="KAK9685324.1"/>
    </source>
</evidence>
<accession>A0AAW1I8G2</accession>